<evidence type="ECO:0000313" key="3">
    <source>
        <dbReference type="Proteomes" id="UP001165580"/>
    </source>
</evidence>
<dbReference type="Proteomes" id="UP001165580">
    <property type="component" value="Unassembled WGS sequence"/>
</dbReference>
<comment type="caution">
    <text evidence="2">The sequence shown here is derived from an EMBL/GenBank/DDBJ whole genome shotgun (WGS) entry which is preliminary data.</text>
</comment>
<reference evidence="2" key="1">
    <citation type="submission" date="2022-08" db="EMBL/GenBank/DDBJ databases">
        <authorList>
            <person name="Deng Y."/>
            <person name="Han X.-F."/>
            <person name="Zhang Y.-Q."/>
        </authorList>
    </citation>
    <scope>NUCLEOTIDE SEQUENCE</scope>
    <source>
        <strain evidence="2">CPCC 205716</strain>
    </source>
</reference>
<proteinExistence type="predicted"/>
<keyword evidence="3" id="KW-1185">Reference proteome</keyword>
<dbReference type="Gene3D" id="3.10.180.10">
    <property type="entry name" value="2,3-Dihydroxybiphenyl 1,2-Dioxygenase, domain 1"/>
    <property type="match status" value="1"/>
</dbReference>
<organism evidence="2 3">
    <name type="scientific">Herbiconiux gentiana</name>
    <dbReference type="NCBI Taxonomy" id="2970912"/>
    <lineage>
        <taxon>Bacteria</taxon>
        <taxon>Bacillati</taxon>
        <taxon>Actinomycetota</taxon>
        <taxon>Actinomycetes</taxon>
        <taxon>Micrococcales</taxon>
        <taxon>Microbacteriaceae</taxon>
        <taxon>Herbiconiux</taxon>
    </lineage>
</organism>
<evidence type="ECO:0000259" key="1">
    <source>
        <dbReference type="Pfam" id="PF00903"/>
    </source>
</evidence>
<dbReference type="InterPro" id="IPR004360">
    <property type="entry name" value="Glyas_Fos-R_dOase_dom"/>
</dbReference>
<dbReference type="Pfam" id="PF00903">
    <property type="entry name" value="Glyoxalase"/>
    <property type="match status" value="1"/>
</dbReference>
<dbReference type="PANTHER" id="PTHR33990">
    <property type="entry name" value="PROTEIN YJDN-RELATED"/>
    <property type="match status" value="1"/>
</dbReference>
<dbReference type="RefSeq" id="WP_259485738.1">
    <property type="nucleotide sequence ID" value="NZ_JANTEZ010000002.1"/>
</dbReference>
<dbReference type="SUPFAM" id="SSF54593">
    <property type="entry name" value="Glyoxalase/Bleomycin resistance protein/Dihydroxybiphenyl dioxygenase"/>
    <property type="match status" value="1"/>
</dbReference>
<sequence length="148" mass="15634">MAIATTPHLNFRGDARAALEFYHSVFGGQLVAVSYADANAVTDPAEASQIMWGQVASDEGFRVMAYDVPSHTEYAPGVIPLFVSVRSTDADEIERYWGAFTAGAGAGSGSTSTVVVPLAPAAWAPLYGMATDPFGVTWIFDVEVPWAG</sequence>
<protein>
    <submittedName>
        <fullName evidence="2">VOC family protein</fullName>
    </submittedName>
</protein>
<dbReference type="EMBL" id="JANTEZ010000002">
    <property type="protein sequence ID" value="MCS5714213.1"/>
    <property type="molecule type" value="Genomic_DNA"/>
</dbReference>
<evidence type="ECO:0000313" key="2">
    <source>
        <dbReference type="EMBL" id="MCS5714213.1"/>
    </source>
</evidence>
<dbReference type="InterPro" id="IPR029068">
    <property type="entry name" value="Glyas_Bleomycin-R_OHBP_Dase"/>
</dbReference>
<dbReference type="PANTHER" id="PTHR33990:SF1">
    <property type="entry name" value="PROTEIN YJDN"/>
    <property type="match status" value="1"/>
</dbReference>
<accession>A0ABT2GDE1</accession>
<name>A0ABT2GDE1_9MICO</name>
<feature type="domain" description="Glyoxalase/fosfomycin resistance/dioxygenase" evidence="1">
    <location>
        <begin position="11"/>
        <end position="140"/>
    </location>
</feature>
<gene>
    <name evidence="2" type="ORF">NVV95_06560</name>
</gene>